<keyword evidence="2" id="KW-1185">Reference proteome</keyword>
<evidence type="ECO:0000313" key="2">
    <source>
        <dbReference type="Proteomes" id="UP000237105"/>
    </source>
</evidence>
<name>A0A2P5AIN7_PARAD</name>
<dbReference type="Proteomes" id="UP000237105">
    <property type="component" value="Unassembled WGS sequence"/>
</dbReference>
<dbReference type="AlphaFoldDB" id="A0A2P5AIN7"/>
<protein>
    <submittedName>
        <fullName evidence="1">Uncharacterized protein</fullName>
    </submittedName>
</protein>
<reference evidence="2" key="1">
    <citation type="submission" date="2016-06" db="EMBL/GenBank/DDBJ databases">
        <title>Parallel loss of symbiosis genes in relatives of nitrogen-fixing non-legume Parasponia.</title>
        <authorList>
            <person name="Van Velzen R."/>
            <person name="Holmer R."/>
            <person name="Bu F."/>
            <person name="Rutten L."/>
            <person name="Van Zeijl A."/>
            <person name="Liu W."/>
            <person name="Santuari L."/>
            <person name="Cao Q."/>
            <person name="Sharma T."/>
            <person name="Shen D."/>
            <person name="Roswanjaya Y."/>
            <person name="Wardhani T."/>
            <person name="Kalhor M.S."/>
            <person name="Jansen J."/>
            <person name="Van den Hoogen J."/>
            <person name="Gungor B."/>
            <person name="Hartog M."/>
            <person name="Hontelez J."/>
            <person name="Verver J."/>
            <person name="Yang W.-C."/>
            <person name="Schijlen E."/>
            <person name="Repin R."/>
            <person name="Schilthuizen M."/>
            <person name="Schranz E."/>
            <person name="Heidstra R."/>
            <person name="Miyata K."/>
            <person name="Fedorova E."/>
            <person name="Kohlen W."/>
            <person name="Bisseling T."/>
            <person name="Smit S."/>
            <person name="Geurts R."/>
        </authorList>
    </citation>
    <scope>NUCLEOTIDE SEQUENCE [LARGE SCALE GENOMIC DNA]</scope>
    <source>
        <strain evidence="2">cv. WU1-14</strain>
    </source>
</reference>
<feature type="non-terminal residue" evidence="1">
    <location>
        <position position="52"/>
    </location>
</feature>
<dbReference type="EMBL" id="JXTB01000571">
    <property type="protein sequence ID" value="PON36394.1"/>
    <property type="molecule type" value="Genomic_DNA"/>
</dbReference>
<organism evidence="1 2">
    <name type="scientific">Parasponia andersonii</name>
    <name type="common">Sponia andersonii</name>
    <dbReference type="NCBI Taxonomy" id="3476"/>
    <lineage>
        <taxon>Eukaryota</taxon>
        <taxon>Viridiplantae</taxon>
        <taxon>Streptophyta</taxon>
        <taxon>Embryophyta</taxon>
        <taxon>Tracheophyta</taxon>
        <taxon>Spermatophyta</taxon>
        <taxon>Magnoliopsida</taxon>
        <taxon>eudicotyledons</taxon>
        <taxon>Gunneridae</taxon>
        <taxon>Pentapetalae</taxon>
        <taxon>rosids</taxon>
        <taxon>fabids</taxon>
        <taxon>Rosales</taxon>
        <taxon>Cannabaceae</taxon>
        <taxon>Parasponia</taxon>
    </lineage>
</organism>
<comment type="caution">
    <text evidence="1">The sequence shown here is derived from an EMBL/GenBank/DDBJ whole genome shotgun (WGS) entry which is preliminary data.</text>
</comment>
<proteinExistence type="predicted"/>
<accession>A0A2P5AIN7</accession>
<gene>
    <name evidence="1" type="ORF">PanWU01x14_328890</name>
</gene>
<evidence type="ECO:0000313" key="1">
    <source>
        <dbReference type="EMBL" id="PON36394.1"/>
    </source>
</evidence>
<sequence length="52" mass="5850">MSFENGPDEPIMRASYKRFQNPDLPTCLVYGLFPGPGHARPAHISHAEWGRP</sequence>